<sequence>MDERTVRAATGAWSAATAMAGLIWAAGGPGFPFDDRERATRMGAVLAGLDPLPTGLVIAALGVAGTVLVALLSRRPRLRLAGWPAAVVLLLMLPDGRLLLAAGELLMLRGDRVEAAAVAQAWFAAGGVCWAAIAHRGRPATAPAWGRPVTLLAAALPLGYAVPRALWAAGHPFGLDAATTAMVSSPAGRTRELVFACAAAGGGLLTLGLIQRWGVRMLGLPVPRLLAVVPAAAVAVILTAAGVTMWRSLAQFDPANWAAWAGNLVWLPWGVTLGLATWAYHQRRTVAAPDQV</sequence>
<keyword evidence="1" id="KW-0812">Transmembrane</keyword>
<feature type="transmembrane region" description="Helical" evidence="1">
    <location>
        <begin position="80"/>
        <end position="103"/>
    </location>
</feature>
<feature type="transmembrane region" description="Helical" evidence="1">
    <location>
        <begin position="225"/>
        <end position="246"/>
    </location>
</feature>
<feature type="transmembrane region" description="Helical" evidence="1">
    <location>
        <begin position="12"/>
        <end position="32"/>
    </location>
</feature>
<evidence type="ECO:0000313" key="2">
    <source>
        <dbReference type="EMBL" id="MDR7277166.1"/>
    </source>
</evidence>
<gene>
    <name evidence="2" type="ORF">J2S41_003944</name>
</gene>
<dbReference type="EMBL" id="JAVDYB010000001">
    <property type="protein sequence ID" value="MDR7277166.1"/>
    <property type="molecule type" value="Genomic_DNA"/>
</dbReference>
<organism evidence="2 3">
    <name type="scientific">Catenuloplanes atrovinosus</name>
    <dbReference type="NCBI Taxonomy" id="137266"/>
    <lineage>
        <taxon>Bacteria</taxon>
        <taxon>Bacillati</taxon>
        <taxon>Actinomycetota</taxon>
        <taxon>Actinomycetes</taxon>
        <taxon>Micromonosporales</taxon>
        <taxon>Micromonosporaceae</taxon>
        <taxon>Catenuloplanes</taxon>
    </lineage>
</organism>
<evidence type="ECO:0000256" key="1">
    <source>
        <dbReference type="SAM" id="Phobius"/>
    </source>
</evidence>
<proteinExistence type="predicted"/>
<dbReference type="RefSeq" id="WP_310369367.1">
    <property type="nucleotide sequence ID" value="NZ_JAVDYB010000001.1"/>
</dbReference>
<keyword evidence="1" id="KW-1133">Transmembrane helix</keyword>
<feature type="transmembrane region" description="Helical" evidence="1">
    <location>
        <begin position="52"/>
        <end position="73"/>
    </location>
</feature>
<protein>
    <submittedName>
        <fullName evidence="2">Uncharacterized protein</fullName>
    </submittedName>
</protein>
<evidence type="ECO:0000313" key="3">
    <source>
        <dbReference type="Proteomes" id="UP001183643"/>
    </source>
</evidence>
<dbReference type="AlphaFoldDB" id="A0AAE4CA22"/>
<accession>A0AAE4CA22</accession>
<dbReference type="Proteomes" id="UP001183643">
    <property type="component" value="Unassembled WGS sequence"/>
</dbReference>
<comment type="caution">
    <text evidence="2">The sequence shown here is derived from an EMBL/GenBank/DDBJ whole genome shotgun (WGS) entry which is preliminary data.</text>
</comment>
<feature type="transmembrane region" description="Helical" evidence="1">
    <location>
        <begin position="258"/>
        <end position="280"/>
    </location>
</feature>
<feature type="transmembrane region" description="Helical" evidence="1">
    <location>
        <begin position="115"/>
        <end position="133"/>
    </location>
</feature>
<keyword evidence="3" id="KW-1185">Reference proteome</keyword>
<feature type="transmembrane region" description="Helical" evidence="1">
    <location>
        <begin position="145"/>
        <end position="162"/>
    </location>
</feature>
<reference evidence="2" key="1">
    <citation type="submission" date="2023-07" db="EMBL/GenBank/DDBJ databases">
        <title>Sequencing the genomes of 1000 actinobacteria strains.</title>
        <authorList>
            <person name="Klenk H.-P."/>
        </authorList>
    </citation>
    <scope>NUCLEOTIDE SEQUENCE</scope>
    <source>
        <strain evidence="2">DSM 44707</strain>
    </source>
</reference>
<keyword evidence="1" id="KW-0472">Membrane</keyword>
<feature type="transmembrane region" description="Helical" evidence="1">
    <location>
        <begin position="193"/>
        <end position="213"/>
    </location>
</feature>
<name>A0AAE4CA22_9ACTN</name>